<feature type="transmembrane region" description="Helical" evidence="6">
    <location>
        <begin position="207"/>
        <end position="225"/>
    </location>
</feature>
<feature type="transmembrane region" description="Helical" evidence="6">
    <location>
        <begin position="300"/>
        <end position="330"/>
    </location>
</feature>
<evidence type="ECO:0000256" key="3">
    <source>
        <dbReference type="ARBA" id="ARBA00022692"/>
    </source>
</evidence>
<keyword evidence="4 6" id="KW-1133">Transmembrane helix</keyword>
<dbReference type="STRING" id="417373.GCA_001570685_00007"/>
<evidence type="ECO:0000313" key="8">
    <source>
        <dbReference type="Proteomes" id="UP000051084"/>
    </source>
</evidence>
<dbReference type="AlphaFoldDB" id="A0A0R1V3W8"/>
<dbReference type="GO" id="GO:0016020">
    <property type="term" value="C:membrane"/>
    <property type="evidence" value="ECO:0007669"/>
    <property type="project" value="UniProtKB-SubCell"/>
</dbReference>
<evidence type="ECO:0000256" key="5">
    <source>
        <dbReference type="ARBA" id="ARBA00023136"/>
    </source>
</evidence>
<feature type="transmembrane region" description="Helical" evidence="6">
    <location>
        <begin position="232"/>
        <end position="256"/>
    </location>
</feature>
<accession>A0A0R1V3W8</accession>
<keyword evidence="3 6" id="KW-0812">Transmembrane</keyword>
<protein>
    <submittedName>
        <fullName evidence="7">Permease</fullName>
    </submittedName>
</protein>
<evidence type="ECO:0000256" key="1">
    <source>
        <dbReference type="ARBA" id="ARBA00004141"/>
    </source>
</evidence>
<comment type="subcellular location">
    <subcellularLocation>
        <location evidence="1">Membrane</location>
        <topology evidence="1">Multi-pass membrane protein</topology>
    </subcellularLocation>
</comment>
<dbReference type="PATRIC" id="fig|1423742.4.peg.1286"/>
<dbReference type="GO" id="GO:0055085">
    <property type="term" value="P:transmembrane transport"/>
    <property type="evidence" value="ECO:0007669"/>
    <property type="project" value="TreeGrafter"/>
</dbReference>
<evidence type="ECO:0000256" key="2">
    <source>
        <dbReference type="ARBA" id="ARBA00009773"/>
    </source>
</evidence>
<keyword evidence="5 6" id="KW-0472">Membrane</keyword>
<gene>
    <name evidence="7" type="ORF">FC21_GL001240</name>
</gene>
<dbReference type="Pfam" id="PF01594">
    <property type="entry name" value="AI-2E_transport"/>
    <property type="match status" value="1"/>
</dbReference>
<comment type="similarity">
    <text evidence="2">Belongs to the autoinducer-2 exporter (AI-2E) (TC 2.A.86) family.</text>
</comment>
<dbReference type="PANTHER" id="PTHR21716">
    <property type="entry name" value="TRANSMEMBRANE PROTEIN"/>
    <property type="match status" value="1"/>
</dbReference>
<name>A0A0R1V3W8_9LACO</name>
<evidence type="ECO:0000313" key="7">
    <source>
        <dbReference type="EMBL" id="KRL96491.1"/>
    </source>
</evidence>
<dbReference type="EMBL" id="AZGC01000005">
    <property type="protein sequence ID" value="KRL96491.1"/>
    <property type="molecule type" value="Genomic_DNA"/>
</dbReference>
<feature type="transmembrane region" description="Helical" evidence="6">
    <location>
        <begin position="135"/>
        <end position="165"/>
    </location>
</feature>
<reference evidence="7 8" key="1">
    <citation type="journal article" date="2015" name="Genome Announc.">
        <title>Expanding the biotechnology potential of lactobacilli through comparative genomics of 213 strains and associated genera.</title>
        <authorList>
            <person name="Sun Z."/>
            <person name="Harris H.M."/>
            <person name="McCann A."/>
            <person name="Guo C."/>
            <person name="Argimon S."/>
            <person name="Zhang W."/>
            <person name="Yang X."/>
            <person name="Jeffery I.B."/>
            <person name="Cooney J.C."/>
            <person name="Kagawa T.F."/>
            <person name="Liu W."/>
            <person name="Song Y."/>
            <person name="Salvetti E."/>
            <person name="Wrobel A."/>
            <person name="Rasinkangas P."/>
            <person name="Parkhill J."/>
            <person name="Rea M.C."/>
            <person name="O'Sullivan O."/>
            <person name="Ritari J."/>
            <person name="Douillard F.P."/>
            <person name="Paul Ross R."/>
            <person name="Yang R."/>
            <person name="Briner A.E."/>
            <person name="Felis G.E."/>
            <person name="de Vos W.M."/>
            <person name="Barrangou R."/>
            <person name="Klaenhammer T.R."/>
            <person name="Caufield P.W."/>
            <person name="Cui Y."/>
            <person name="Zhang H."/>
            <person name="O'Toole P.W."/>
        </authorList>
    </citation>
    <scope>NUCLEOTIDE SEQUENCE [LARGE SCALE GENOMIC DNA]</scope>
    <source>
        <strain evidence="7 8">DSM 18793</strain>
    </source>
</reference>
<keyword evidence="8" id="KW-1185">Reference proteome</keyword>
<dbReference type="Proteomes" id="UP000051084">
    <property type="component" value="Unassembled WGS sequence"/>
</dbReference>
<feature type="transmembrane region" description="Helical" evidence="6">
    <location>
        <begin position="63"/>
        <end position="85"/>
    </location>
</feature>
<organism evidence="7 8">
    <name type="scientific">Limosilactobacillus equigenerosi DSM 18793 = JCM 14505</name>
    <dbReference type="NCBI Taxonomy" id="1423742"/>
    <lineage>
        <taxon>Bacteria</taxon>
        <taxon>Bacillati</taxon>
        <taxon>Bacillota</taxon>
        <taxon>Bacilli</taxon>
        <taxon>Lactobacillales</taxon>
        <taxon>Lactobacillaceae</taxon>
        <taxon>Limosilactobacillus</taxon>
    </lineage>
</organism>
<comment type="caution">
    <text evidence="7">The sequence shown here is derived from an EMBL/GenBank/DDBJ whole genome shotgun (WGS) entry which is preliminary data.</text>
</comment>
<proteinExistence type="inferred from homology"/>
<dbReference type="InterPro" id="IPR002549">
    <property type="entry name" value="AI-2E-like"/>
</dbReference>
<evidence type="ECO:0000256" key="4">
    <source>
        <dbReference type="ARBA" id="ARBA00022989"/>
    </source>
</evidence>
<feature type="transmembrane region" description="Helical" evidence="6">
    <location>
        <begin position="21"/>
        <end position="51"/>
    </location>
</feature>
<sequence>MQLMENAWQRFIEHTTLRRGVVLAALMLFLWSIRAVMTEVLLTFIFTYLIVHWLRLIQRKVPWLPTIVTALVTYAVLIILVYLGVTKYLPMLINQVVKMVDYLIKYSQSTDMQWLTKNLSHYISMKEITAQVRNWLTVGINTITTVGNFTVSFVMAIILSFFYAIELEQMNHFSRQFLQSKVAGWLFKDLNFFGQKFVNTFGVVLEAQFFIALTNTVITAVCLIVMQMPQVLALSVMVFGLSLVPVAGVIISLVPLCMVGYNTGGMRYIIYLLIMIAVIHAIEAYVLNPKFMASRTELPIFYTFVVLLVGEHFFGVWGLLVGVPIFTFFLDILGIKPVKPVQEVAK</sequence>
<evidence type="ECO:0000256" key="6">
    <source>
        <dbReference type="SAM" id="Phobius"/>
    </source>
</evidence>
<feature type="transmembrane region" description="Helical" evidence="6">
    <location>
        <begin position="268"/>
        <end position="288"/>
    </location>
</feature>
<dbReference type="PANTHER" id="PTHR21716:SF62">
    <property type="entry name" value="TRANSPORT PROTEIN YDBI-RELATED"/>
    <property type="match status" value="1"/>
</dbReference>